<dbReference type="Pfam" id="PF17757">
    <property type="entry name" value="UvrB_inter"/>
    <property type="match status" value="1"/>
</dbReference>
<dbReference type="EMBL" id="ADLT01000017">
    <property type="protein sequence ID" value="EHO63355.1"/>
    <property type="molecule type" value="Genomic_DNA"/>
</dbReference>
<dbReference type="Pfam" id="PF03461">
    <property type="entry name" value="TRCF"/>
    <property type="match status" value="1"/>
</dbReference>
<dbReference type="Gene3D" id="3.30.2060.10">
    <property type="entry name" value="Penicillin-binding protein 1b domain"/>
    <property type="match status" value="1"/>
</dbReference>
<sequence length="1119" mass="127543">MNEQEKASSLSGVKAALRDGRNPFPLDRTTGPLLAEGTRERLMRLCPLAEKGKPLMMTGISGSQKALAAAALLKNCDRAVIIVPDQKDIFRWEEDLAFFAPDYDAHPFPLVEEAGFHVTFTGTERLRDRMQSLSLLMEKKKTVILATSIEAAQKIVSPQLLKDHALTFTLGEEWGREDLLEKLVSAGYERVGQVERCGHFAVRGDIVDIFPISEAHPLRIEFFGDEIDSIRSFDEDSQRSMERFEKAMVLPLSLKEEKKSILFDYLDGGLILYDEPQRSEENLNRYFKEEKENRGKAFPWNDMVRRGRKGNREIIFSLLNRSLTAFQPVIFGWQGQSMTNYQRQIPIFIEDLKSLLKKEWKVLLVVPRASEEEELKEILKEYEIPLSSDMTSSSVCLVHGVLSEGYEMAPEKLALLTAGDILGKQKIRRVRGAGKGRQIRYFSDLNPGDYVVQDVHGIGKYLGLKTIELSGVHRDYIAIQYAGNDKLYLPVEKISTLEKYIGPEGGTPVLNKMGEAHWEKIRSKARKSIEELAERLLDIYAKREITKGIAFAKDGPEQREFEDTFPFVETEDQLTAIDGIKQAMERPVPMDMLLCGDVGFGKTEVAMRAVFKCVMSGYQAMVLCPTTVLSQQHYKNFKDRMDNFGVNVALLNRFTTLKEKKEILRRLKDGDIDVVIGTHAVLNKKVECRKLGLLVVDEEQRFGVVQKEKWKSWSSGIDVLTLSATPIPRTLHMSLTGVRDMVTITTPPSNRHAIQTYVTEYDDTIVRDAILREKERGGQTYFVYNRIESMPAMLDHLRSILPENVTIGVAYGRMEGRQLEKVMLDFYDEKYDVLLCTTLIENGLDQPNANTMLVYDADRMGLSQIYQMRGRVGRSEKIARAWFFYRKGKVLSEVAEKRLDTIREFTELGSGFKVAMRDLEIRGAGNLLGAAQHGNIASVGFATYCTMLEEAVERLRAKRENRPLPKKLPNTTIEFRQDAYLDESYISNEEQKMEIYRRLAAVENDKALSDLIDEVVDRFGTPTRPVEKLFHISRIRVKARQLGIGSIMDSGASFVITWADEEPMRGWNPMKLPRTMLPYIRLLPGHMAKMNINKKAITGDEMKWMAQFMDEMYKEVKGE</sequence>
<keyword evidence="6 9" id="KW-0067">ATP-binding</keyword>
<dbReference type="InterPro" id="IPR014001">
    <property type="entry name" value="Helicase_ATP-bd"/>
</dbReference>
<evidence type="ECO:0000256" key="2">
    <source>
        <dbReference type="ARBA" id="ARBA00022741"/>
    </source>
</evidence>
<keyword evidence="7 9" id="KW-0238">DNA-binding</keyword>
<dbReference type="GO" id="GO:0005737">
    <property type="term" value="C:cytoplasm"/>
    <property type="evidence" value="ECO:0007669"/>
    <property type="project" value="UniProtKB-SubCell"/>
</dbReference>
<dbReference type="eggNOG" id="COG1197">
    <property type="taxonomic scope" value="Bacteria"/>
</dbReference>
<evidence type="ECO:0000313" key="12">
    <source>
        <dbReference type="EMBL" id="EHO63355.1"/>
    </source>
</evidence>
<evidence type="ECO:0000256" key="4">
    <source>
        <dbReference type="ARBA" id="ARBA00022801"/>
    </source>
</evidence>
<dbReference type="Gene3D" id="2.40.10.170">
    <property type="match status" value="1"/>
</dbReference>
<dbReference type="InterPro" id="IPR004576">
    <property type="entry name" value="Mfd"/>
</dbReference>
<accession>H1CZI7</accession>
<keyword evidence="4 9" id="KW-0378">Hydrolase</keyword>
<dbReference type="InterPro" id="IPR011545">
    <property type="entry name" value="DEAD/DEAH_box_helicase_dom"/>
</dbReference>
<dbReference type="InterPro" id="IPR003711">
    <property type="entry name" value="CarD-like/TRCF_RID"/>
</dbReference>
<dbReference type="GO" id="GO:0005524">
    <property type="term" value="F:ATP binding"/>
    <property type="evidence" value="ECO:0007669"/>
    <property type="project" value="UniProtKB-UniRule"/>
</dbReference>
<dbReference type="InterPro" id="IPR047112">
    <property type="entry name" value="RecG/Mfd"/>
</dbReference>
<dbReference type="SUPFAM" id="SSF141259">
    <property type="entry name" value="CarD-like"/>
    <property type="match status" value="1"/>
</dbReference>
<evidence type="ECO:0000259" key="10">
    <source>
        <dbReference type="PROSITE" id="PS51192"/>
    </source>
</evidence>
<dbReference type="OrthoDB" id="9804325at2"/>
<comment type="caution">
    <text evidence="12">The sequence shown here is derived from an EMBL/GenBank/DDBJ whole genome shotgun (WGS) entry which is preliminary data.</text>
</comment>
<feature type="domain" description="Helicase ATP-binding" evidence="10">
    <location>
        <begin position="583"/>
        <end position="744"/>
    </location>
</feature>
<evidence type="ECO:0000256" key="8">
    <source>
        <dbReference type="ARBA" id="ARBA00023204"/>
    </source>
</evidence>
<comment type="similarity">
    <text evidence="9">In the N-terminal section; belongs to the UvrB family.</text>
</comment>
<reference evidence="12 13" key="1">
    <citation type="submission" date="2011-11" db="EMBL/GenBank/DDBJ databases">
        <title>The Genome Sequence of Dialister succinatiphilus YIT 11850.</title>
        <authorList>
            <consortium name="The Broad Institute Genome Sequencing Platform"/>
            <person name="Earl A."/>
            <person name="Ward D."/>
            <person name="Feldgarden M."/>
            <person name="Gevers D."/>
            <person name="Morotomi M."/>
            <person name="Young S.K."/>
            <person name="Zeng Q."/>
            <person name="Gargeya S."/>
            <person name="Fitzgerald M."/>
            <person name="Haas B."/>
            <person name="Abouelleil A."/>
            <person name="Alvarado L."/>
            <person name="Arachchi H.M."/>
            <person name="Berlin A."/>
            <person name="Brown A."/>
            <person name="Chapman S.B."/>
            <person name="Dunbar C."/>
            <person name="Gearin G."/>
            <person name="Goldberg J."/>
            <person name="Griggs A."/>
            <person name="Gujja S."/>
            <person name="Heiman D."/>
            <person name="Howarth C."/>
            <person name="Lui A."/>
            <person name="MacDonald P.J.P."/>
            <person name="Montmayeur A."/>
            <person name="Murphy C."/>
            <person name="Neiman D."/>
            <person name="Pearson M."/>
            <person name="Priest M."/>
            <person name="Roberts A."/>
            <person name="Saif S."/>
            <person name="Shea T."/>
            <person name="Sisk P."/>
            <person name="Stolte C."/>
            <person name="Sykes S."/>
            <person name="Wortman J."/>
            <person name="Nusbaum C."/>
            <person name="Birren B."/>
        </authorList>
    </citation>
    <scope>NUCLEOTIDE SEQUENCE [LARGE SCALE GENOMIC DNA]</scope>
    <source>
        <strain evidence="12 13">YIT 11850</strain>
    </source>
</reference>
<dbReference type="GO" id="GO:0003684">
    <property type="term" value="F:damaged DNA binding"/>
    <property type="evidence" value="ECO:0007669"/>
    <property type="project" value="InterPro"/>
</dbReference>
<dbReference type="SMART" id="SM01058">
    <property type="entry name" value="CarD_TRCF"/>
    <property type="match status" value="1"/>
</dbReference>
<evidence type="ECO:0000256" key="9">
    <source>
        <dbReference type="HAMAP-Rule" id="MF_00969"/>
    </source>
</evidence>
<dbReference type="InterPro" id="IPR036101">
    <property type="entry name" value="CarD-like/TRCF_RID_sf"/>
</dbReference>
<evidence type="ECO:0000256" key="7">
    <source>
        <dbReference type="ARBA" id="ARBA00023125"/>
    </source>
</evidence>
<dbReference type="SMART" id="SM00982">
    <property type="entry name" value="TRCF"/>
    <property type="match status" value="1"/>
</dbReference>
<protein>
    <recommendedName>
        <fullName evidence="9">Transcription-repair-coupling factor</fullName>
        <shortName evidence="9">TRCF</shortName>
        <ecNumber evidence="9">3.6.4.-</ecNumber>
    </recommendedName>
</protein>
<dbReference type="PROSITE" id="PS51194">
    <property type="entry name" value="HELICASE_CTER"/>
    <property type="match status" value="1"/>
</dbReference>
<dbReference type="Pfam" id="PF00271">
    <property type="entry name" value="Helicase_C"/>
    <property type="match status" value="1"/>
</dbReference>
<dbReference type="CDD" id="cd17991">
    <property type="entry name" value="DEXHc_TRCF"/>
    <property type="match status" value="1"/>
</dbReference>
<comment type="function">
    <text evidence="9">Couples transcription and DNA repair by recognizing RNA polymerase (RNAP) stalled at DNA lesions. Mediates ATP-dependent release of RNAP and its truncated transcript from the DNA, and recruitment of nucleotide excision repair machinery to the damaged site.</text>
</comment>
<keyword evidence="2 9" id="KW-0547">Nucleotide-binding</keyword>
<dbReference type="PANTHER" id="PTHR47964:SF1">
    <property type="entry name" value="ATP-DEPENDENT DNA HELICASE HOMOLOG RECG, CHLOROPLASTIC"/>
    <property type="match status" value="1"/>
</dbReference>
<feature type="domain" description="Helicase C-terminal" evidence="11">
    <location>
        <begin position="765"/>
        <end position="920"/>
    </location>
</feature>
<evidence type="ECO:0000313" key="13">
    <source>
        <dbReference type="Proteomes" id="UP000003277"/>
    </source>
</evidence>
<dbReference type="GO" id="GO:0003678">
    <property type="term" value="F:DNA helicase activity"/>
    <property type="evidence" value="ECO:0007669"/>
    <property type="project" value="TreeGrafter"/>
</dbReference>
<dbReference type="PATRIC" id="fig|742743.3.peg.790"/>
<dbReference type="EC" id="3.6.4.-" evidence="9"/>
<comment type="subcellular location">
    <subcellularLocation>
        <location evidence="9">Cytoplasm</location>
    </subcellularLocation>
</comment>
<dbReference type="AlphaFoldDB" id="H1CZI7"/>
<dbReference type="PROSITE" id="PS51192">
    <property type="entry name" value="HELICASE_ATP_BIND_1"/>
    <property type="match status" value="1"/>
</dbReference>
<dbReference type="InterPro" id="IPR041471">
    <property type="entry name" value="UvrB_inter"/>
</dbReference>
<comment type="similarity">
    <text evidence="9">In the C-terminal section; belongs to the helicase family. RecG subfamily.</text>
</comment>
<dbReference type="SUPFAM" id="SSF143517">
    <property type="entry name" value="TRCF domain-like"/>
    <property type="match status" value="1"/>
</dbReference>
<dbReference type="InterPro" id="IPR005118">
    <property type="entry name" value="TRCF_C"/>
</dbReference>
<dbReference type="Proteomes" id="UP000003277">
    <property type="component" value="Unassembled WGS sequence"/>
</dbReference>
<evidence type="ECO:0000256" key="5">
    <source>
        <dbReference type="ARBA" id="ARBA00022806"/>
    </source>
</evidence>
<keyword evidence="3 9" id="KW-0227">DNA damage</keyword>
<keyword evidence="1 9" id="KW-0963">Cytoplasm</keyword>
<dbReference type="HAMAP" id="MF_00969">
    <property type="entry name" value="TRCF"/>
    <property type="match status" value="1"/>
</dbReference>
<proteinExistence type="inferred from homology"/>
<keyword evidence="8 9" id="KW-0234">DNA repair</keyword>
<dbReference type="Gene3D" id="3.90.1150.50">
    <property type="entry name" value="Transcription-repair-coupling factor, D7 domain"/>
    <property type="match status" value="1"/>
</dbReference>
<dbReference type="InterPro" id="IPR027417">
    <property type="entry name" value="P-loop_NTPase"/>
</dbReference>
<dbReference type="SMART" id="SM00490">
    <property type="entry name" value="HELICc"/>
    <property type="match status" value="1"/>
</dbReference>
<dbReference type="Pfam" id="PF02559">
    <property type="entry name" value="CarD_TRCF_RID"/>
    <property type="match status" value="1"/>
</dbReference>
<evidence type="ECO:0000256" key="1">
    <source>
        <dbReference type="ARBA" id="ARBA00022490"/>
    </source>
</evidence>
<organism evidence="12 13">
    <name type="scientific">Dialister succinatiphilus YIT 11850</name>
    <dbReference type="NCBI Taxonomy" id="742743"/>
    <lineage>
        <taxon>Bacteria</taxon>
        <taxon>Bacillati</taxon>
        <taxon>Bacillota</taxon>
        <taxon>Negativicutes</taxon>
        <taxon>Veillonellales</taxon>
        <taxon>Veillonellaceae</taxon>
        <taxon>Dialister</taxon>
    </lineage>
</organism>
<keyword evidence="5" id="KW-0347">Helicase</keyword>
<dbReference type="STRING" id="742743.HMPREF9453_00780"/>
<evidence type="ECO:0000256" key="3">
    <source>
        <dbReference type="ARBA" id="ARBA00022763"/>
    </source>
</evidence>
<dbReference type="PANTHER" id="PTHR47964">
    <property type="entry name" value="ATP-DEPENDENT DNA HELICASE HOMOLOG RECG, CHLOROPLASTIC"/>
    <property type="match status" value="1"/>
</dbReference>
<dbReference type="Pfam" id="PF00270">
    <property type="entry name" value="DEAD"/>
    <property type="match status" value="1"/>
</dbReference>
<evidence type="ECO:0000256" key="6">
    <source>
        <dbReference type="ARBA" id="ARBA00022840"/>
    </source>
</evidence>
<dbReference type="NCBIfam" id="TIGR00580">
    <property type="entry name" value="mfd"/>
    <property type="match status" value="1"/>
</dbReference>
<dbReference type="SMART" id="SM00487">
    <property type="entry name" value="DEXDc"/>
    <property type="match status" value="1"/>
</dbReference>
<dbReference type="GO" id="GO:0016787">
    <property type="term" value="F:hydrolase activity"/>
    <property type="evidence" value="ECO:0007669"/>
    <property type="project" value="UniProtKB-KW"/>
</dbReference>
<dbReference type="InterPro" id="IPR001650">
    <property type="entry name" value="Helicase_C-like"/>
</dbReference>
<keyword evidence="13" id="KW-1185">Reference proteome</keyword>
<dbReference type="HOGENOM" id="CLU_005122_1_3_9"/>
<dbReference type="GO" id="GO:0000716">
    <property type="term" value="P:transcription-coupled nucleotide-excision repair, DNA damage recognition"/>
    <property type="evidence" value="ECO:0007669"/>
    <property type="project" value="UniProtKB-UniRule"/>
</dbReference>
<dbReference type="GO" id="GO:0006355">
    <property type="term" value="P:regulation of DNA-templated transcription"/>
    <property type="evidence" value="ECO:0007669"/>
    <property type="project" value="UniProtKB-UniRule"/>
</dbReference>
<dbReference type="SUPFAM" id="SSF52540">
    <property type="entry name" value="P-loop containing nucleoside triphosphate hydrolases"/>
    <property type="match status" value="4"/>
</dbReference>
<dbReference type="InterPro" id="IPR037235">
    <property type="entry name" value="TRCF-like_C_D7"/>
</dbReference>
<dbReference type="Gene3D" id="3.40.50.300">
    <property type="entry name" value="P-loop containing nucleotide triphosphate hydrolases"/>
    <property type="match status" value="2"/>
</dbReference>
<gene>
    <name evidence="9" type="primary">mfd</name>
    <name evidence="12" type="ORF">HMPREF9453_00780</name>
</gene>
<name>H1CZI7_9FIRM</name>
<evidence type="ECO:0000259" key="11">
    <source>
        <dbReference type="PROSITE" id="PS51194"/>
    </source>
</evidence>
<dbReference type="RefSeq" id="WP_008859284.1">
    <property type="nucleotide sequence ID" value="NZ_JH591187.1"/>
</dbReference>